<gene>
    <name evidence="3" type="ORF">RDB_LOCUS10008</name>
</gene>
<dbReference type="CDD" id="cd09917">
    <property type="entry name" value="F-box_SF"/>
    <property type="match status" value="1"/>
</dbReference>
<evidence type="ECO:0000313" key="3">
    <source>
        <dbReference type="EMBL" id="CAE6402939.1"/>
    </source>
</evidence>
<feature type="compositionally biased region" description="Basic and acidic residues" evidence="1">
    <location>
        <begin position="41"/>
        <end position="53"/>
    </location>
</feature>
<dbReference type="Proteomes" id="UP000663841">
    <property type="component" value="Unassembled WGS sequence"/>
</dbReference>
<evidence type="ECO:0000259" key="2">
    <source>
        <dbReference type="PROSITE" id="PS50181"/>
    </source>
</evidence>
<name>A0A8H2WRT0_9AGAM</name>
<dbReference type="PROSITE" id="PS50181">
    <property type="entry name" value="FBOX"/>
    <property type="match status" value="1"/>
</dbReference>
<comment type="caution">
    <text evidence="3">The sequence shown here is derived from an EMBL/GenBank/DDBJ whole genome shotgun (WGS) entry which is preliminary data.</text>
</comment>
<dbReference type="SUPFAM" id="SSF81383">
    <property type="entry name" value="F-box domain"/>
    <property type="match status" value="1"/>
</dbReference>
<dbReference type="InterPro" id="IPR001810">
    <property type="entry name" value="F-box_dom"/>
</dbReference>
<evidence type="ECO:0000256" key="1">
    <source>
        <dbReference type="SAM" id="MobiDB-lite"/>
    </source>
</evidence>
<proteinExistence type="predicted"/>
<dbReference type="AlphaFoldDB" id="A0A8H2WRT0"/>
<dbReference type="InterPro" id="IPR036047">
    <property type="entry name" value="F-box-like_dom_sf"/>
</dbReference>
<dbReference type="Pfam" id="PF00646">
    <property type="entry name" value="F-box"/>
    <property type="match status" value="1"/>
</dbReference>
<dbReference type="EMBL" id="CAJMWW010000027">
    <property type="protein sequence ID" value="CAE6402939.1"/>
    <property type="molecule type" value="Genomic_DNA"/>
</dbReference>
<evidence type="ECO:0000313" key="4">
    <source>
        <dbReference type="Proteomes" id="UP000663841"/>
    </source>
</evidence>
<feature type="domain" description="F-box" evidence="2">
    <location>
        <begin position="54"/>
        <end position="103"/>
    </location>
</feature>
<feature type="compositionally biased region" description="Polar residues" evidence="1">
    <location>
        <begin position="1"/>
        <end position="14"/>
    </location>
</feature>
<feature type="region of interest" description="Disordered" evidence="1">
    <location>
        <begin position="1"/>
        <end position="58"/>
    </location>
</feature>
<organism evidence="3 4">
    <name type="scientific">Rhizoctonia solani</name>
    <dbReference type="NCBI Taxonomy" id="456999"/>
    <lineage>
        <taxon>Eukaryota</taxon>
        <taxon>Fungi</taxon>
        <taxon>Dikarya</taxon>
        <taxon>Basidiomycota</taxon>
        <taxon>Agaricomycotina</taxon>
        <taxon>Agaricomycetes</taxon>
        <taxon>Cantharellales</taxon>
        <taxon>Ceratobasidiaceae</taxon>
        <taxon>Rhizoctonia</taxon>
    </lineage>
</organism>
<sequence>MVTTRSGANSSGNVATPKWQREPEPTPSPNAPRKKRARASKAQDKNLSEELPKGHGLMGMPDEILAEILLGAHPGDLLSLSQTCKLFRNTLMKESAVNIWKSAEGNVPHLPVYPWSDMTPPAYAALLFSKSCTSCGTPTLIEPDPYLLVRFCSSCREVDLVEISKRDRDIKMFYKLVATTNRIRLATKKERRSRGSGPRAYCLRQELESTRDAYQSLLRVGCNTALQRWKEEQQQEVQLRNQFALRLQKFMREANRDRTKESKIKADERQTEIFRRLRELGWKDNEFNMGYNKGWDALVKQPRPLTDRVWDNILPKLVPMLEAKRASLEVAEKEERRKARVDRLSKLLEIFAIKAHPLGSFIRALGLNPESRDTDSNETSQSVVKFLESTPLPDVQAATKWPWVANVIGTDITLQEVDDLFCANLIDIDDRAFNWRRDIEKQLALTIFTARTESNDFDPEDPNWEVGCKLTVKCGESPKSIGFLTGFLLRADTIFCRSEESSQHKKDFTYYPYLTSTFGSWYWSGDDLLTMTVSSYHRYELAEKVSKALLKGIDMIDGSYLELAVMGEAFVCGRCRMQKAKDWKGVVQHYIEELRSWDVSLLVNPRFKTRHPVDFHNAHSLSHNLDDSPLIRIVTAQEMADMAMTTAQAGDPIACLPCKNYARMYVSTNIEAMEHHLDKAHCPSLPAVEGVHYELVAGSVNFLQGGGEWKDRWDAYYNTHDD</sequence>
<protein>
    <recommendedName>
        <fullName evidence="2">F-box domain-containing protein</fullName>
    </recommendedName>
</protein>
<accession>A0A8H2WRT0</accession>
<reference evidence="3" key="1">
    <citation type="submission" date="2021-01" db="EMBL/GenBank/DDBJ databases">
        <authorList>
            <person name="Kaushik A."/>
        </authorList>
    </citation>
    <scope>NUCLEOTIDE SEQUENCE</scope>
    <source>
        <strain evidence="3">AG3-T5</strain>
    </source>
</reference>